<feature type="region of interest" description="Disordered" evidence="1">
    <location>
        <begin position="156"/>
        <end position="181"/>
    </location>
</feature>
<evidence type="ECO:0000313" key="2">
    <source>
        <dbReference type="EMBL" id="CCC53048.1"/>
    </source>
</evidence>
<dbReference type="EMBL" id="HE573027">
    <property type="protein sequence ID" value="CCC53048.1"/>
    <property type="molecule type" value="Genomic_DNA"/>
</dbReference>
<dbReference type="InterPro" id="IPR035979">
    <property type="entry name" value="RBD_domain_sf"/>
</dbReference>
<dbReference type="VEuPathDB" id="TriTrypDB:TvY486_1105320"/>
<sequence length="527" mass="57843">MIAPAPSDKTRVFKRKHCREEGHEDTTEAESFHGLPFSNAGPCPNVSNGAVSSDAQVRQVNVQEVLLHVLSEHAGDSGPALCADGVLLASVSRVIEQQWQMGATADGNWLRERMAQCLREAGCCEGMEPSRQCLIVDALTARLLLASSDVASTALSEGLRTEGTKRQSKRRRLREQTGPPRVTGFPHVLPVVASGDGLPPVFGSSGSGILSQSTPLPSVFSQSAVCPVRCLTFERLPRKYCAKEALKWQLSEMCSRIPNAYFISVNCNPSKRRAIVSFNSNEVAAGVQFIVNASGAQTTAVTSGTENGSAHVRVSPSTAEEQQVLWAHSVKRVRAQEEEWTSWHRRYMEVSPHRVCQEWAGMRAKEAEVDEQLCRLSSGVESPCSADDAQGQMLLKLALLQNKLECKNQVALAEMRMRELYGDEYAQHLRADKTVATYSSSAASASDAKRLLFVRNLPCRLDDNELIQFLKCISMQPVHIWRDPLCETTVCVELPTPSHVFAVLHLLDGTNMCFAGALISRERRAPT</sequence>
<reference evidence="2" key="1">
    <citation type="journal article" date="2012" name="Proc. Natl. Acad. Sci. U.S.A.">
        <title>Antigenic diversity is generated by distinct evolutionary mechanisms in African trypanosome species.</title>
        <authorList>
            <person name="Jackson A.P."/>
            <person name="Berry A."/>
            <person name="Aslett M."/>
            <person name="Allison H.C."/>
            <person name="Burton P."/>
            <person name="Vavrova-Anderson J."/>
            <person name="Brown R."/>
            <person name="Browne H."/>
            <person name="Corton N."/>
            <person name="Hauser H."/>
            <person name="Gamble J."/>
            <person name="Gilderthorp R."/>
            <person name="Marcello L."/>
            <person name="McQuillan J."/>
            <person name="Otto T.D."/>
            <person name="Quail M.A."/>
            <person name="Sanders M.J."/>
            <person name="van Tonder A."/>
            <person name="Ginger M.L."/>
            <person name="Field M.C."/>
            <person name="Barry J.D."/>
            <person name="Hertz-Fowler C."/>
            <person name="Berriman M."/>
        </authorList>
    </citation>
    <scope>NUCLEOTIDE SEQUENCE</scope>
    <source>
        <strain evidence="2">Y486</strain>
    </source>
</reference>
<dbReference type="GO" id="GO:0003676">
    <property type="term" value="F:nucleic acid binding"/>
    <property type="evidence" value="ECO:0007669"/>
    <property type="project" value="InterPro"/>
</dbReference>
<proteinExistence type="predicted"/>
<dbReference type="AlphaFoldDB" id="G0UB61"/>
<protein>
    <submittedName>
        <fullName evidence="2">Uncharacterized protein</fullName>
    </submittedName>
</protein>
<accession>G0UB61</accession>
<dbReference type="SUPFAM" id="SSF54928">
    <property type="entry name" value="RNA-binding domain, RBD"/>
    <property type="match status" value="1"/>
</dbReference>
<gene>
    <name evidence="2" type="ORF">TVY486_1105320</name>
</gene>
<evidence type="ECO:0000256" key="1">
    <source>
        <dbReference type="SAM" id="MobiDB-lite"/>
    </source>
</evidence>
<name>G0UB61_TRYVY</name>
<organism evidence="2">
    <name type="scientific">Trypanosoma vivax (strain Y486)</name>
    <dbReference type="NCBI Taxonomy" id="1055687"/>
    <lineage>
        <taxon>Eukaryota</taxon>
        <taxon>Discoba</taxon>
        <taxon>Euglenozoa</taxon>
        <taxon>Kinetoplastea</taxon>
        <taxon>Metakinetoplastina</taxon>
        <taxon>Trypanosomatida</taxon>
        <taxon>Trypanosomatidae</taxon>
        <taxon>Trypanosoma</taxon>
        <taxon>Duttonella</taxon>
    </lineage>
</organism>